<organism evidence="2 3">
    <name type="scientific">Nocardia mexicana</name>
    <dbReference type="NCBI Taxonomy" id="279262"/>
    <lineage>
        <taxon>Bacteria</taxon>
        <taxon>Bacillati</taxon>
        <taxon>Actinomycetota</taxon>
        <taxon>Actinomycetes</taxon>
        <taxon>Mycobacteriales</taxon>
        <taxon>Nocardiaceae</taxon>
        <taxon>Nocardia</taxon>
    </lineage>
</organism>
<dbReference type="AlphaFoldDB" id="A0A370GW61"/>
<accession>A0A370GW61</accession>
<reference evidence="2 3" key="1">
    <citation type="submission" date="2018-07" db="EMBL/GenBank/DDBJ databases">
        <title>Genomic Encyclopedia of Type Strains, Phase IV (KMG-IV): sequencing the most valuable type-strain genomes for metagenomic binning, comparative biology and taxonomic classification.</title>
        <authorList>
            <person name="Goeker M."/>
        </authorList>
    </citation>
    <scope>NUCLEOTIDE SEQUENCE [LARGE SCALE GENOMIC DNA]</scope>
    <source>
        <strain evidence="2 3">DSM 44952</strain>
    </source>
</reference>
<sequence>MTGKNVETDPELQRQAANKAKQVSDRISDALTTLQAAAEGRGTPWGNDQYGDRFANGENNNGYEAARRNLKKLTGNLSDHSSEHGDGQQKSSKLHGDSDRTSADGFR</sequence>
<feature type="region of interest" description="Disordered" evidence="1">
    <location>
        <begin position="1"/>
        <end position="107"/>
    </location>
</feature>
<evidence type="ECO:0000313" key="2">
    <source>
        <dbReference type="EMBL" id="RDI46163.1"/>
    </source>
</evidence>
<evidence type="ECO:0008006" key="4">
    <source>
        <dbReference type="Google" id="ProtNLM"/>
    </source>
</evidence>
<keyword evidence="3" id="KW-1185">Reference proteome</keyword>
<name>A0A370GW61_9NOCA</name>
<feature type="compositionally biased region" description="Basic and acidic residues" evidence="1">
    <location>
        <begin position="94"/>
        <end position="107"/>
    </location>
</feature>
<proteinExistence type="predicted"/>
<comment type="caution">
    <text evidence="2">The sequence shown here is derived from an EMBL/GenBank/DDBJ whole genome shotgun (WGS) entry which is preliminary data.</text>
</comment>
<dbReference type="OrthoDB" id="4559068at2"/>
<gene>
    <name evidence="2" type="ORF">DFR68_11264</name>
</gene>
<dbReference type="Gene3D" id="1.10.287.1060">
    <property type="entry name" value="ESAT-6-like"/>
    <property type="match status" value="1"/>
</dbReference>
<protein>
    <recommendedName>
        <fullName evidence="4">Type VII secretion system (Wss) protein ESAT-6</fullName>
    </recommendedName>
</protein>
<dbReference type="EMBL" id="QQAZ01000012">
    <property type="protein sequence ID" value="RDI46163.1"/>
    <property type="molecule type" value="Genomic_DNA"/>
</dbReference>
<evidence type="ECO:0000313" key="3">
    <source>
        <dbReference type="Proteomes" id="UP000255355"/>
    </source>
</evidence>
<dbReference type="RefSeq" id="WP_068020598.1">
    <property type="nucleotide sequence ID" value="NZ_QQAZ01000012.1"/>
</dbReference>
<evidence type="ECO:0000256" key="1">
    <source>
        <dbReference type="SAM" id="MobiDB-lite"/>
    </source>
</evidence>
<dbReference type="Proteomes" id="UP000255355">
    <property type="component" value="Unassembled WGS sequence"/>
</dbReference>